<keyword evidence="3" id="KW-1185">Reference proteome</keyword>
<dbReference type="AlphaFoldDB" id="A0AAW9RAF2"/>
<protein>
    <submittedName>
        <fullName evidence="2">GNAT family N-acetyltransferase</fullName>
        <ecNumber evidence="2">2.3.1.-</ecNumber>
    </submittedName>
</protein>
<accession>A0AAW9RAF2</accession>
<dbReference type="RefSeq" id="WP_340328001.1">
    <property type="nucleotide sequence ID" value="NZ_JAZHOF010000001.1"/>
</dbReference>
<dbReference type="Proteomes" id="UP001378188">
    <property type="component" value="Unassembled WGS sequence"/>
</dbReference>
<keyword evidence="2" id="KW-0808">Transferase</keyword>
<keyword evidence="2" id="KW-0012">Acyltransferase</keyword>
<organism evidence="2 3">
    <name type="scientific">Microbaculum marinum</name>
    <dbReference type="NCBI Taxonomy" id="1764581"/>
    <lineage>
        <taxon>Bacteria</taxon>
        <taxon>Pseudomonadati</taxon>
        <taxon>Pseudomonadota</taxon>
        <taxon>Alphaproteobacteria</taxon>
        <taxon>Hyphomicrobiales</taxon>
        <taxon>Tepidamorphaceae</taxon>
        <taxon>Microbaculum</taxon>
    </lineage>
</organism>
<dbReference type="EC" id="2.3.1.-" evidence="2"/>
<dbReference type="InterPro" id="IPR038740">
    <property type="entry name" value="BioF2-like_GNAT_dom"/>
</dbReference>
<evidence type="ECO:0000313" key="3">
    <source>
        <dbReference type="Proteomes" id="UP001378188"/>
    </source>
</evidence>
<dbReference type="GO" id="GO:0016746">
    <property type="term" value="F:acyltransferase activity"/>
    <property type="evidence" value="ECO:0007669"/>
    <property type="project" value="UniProtKB-KW"/>
</dbReference>
<name>A0AAW9RAF2_9HYPH</name>
<gene>
    <name evidence="2" type="ORF">V3328_02190</name>
</gene>
<comment type="caution">
    <text evidence="2">The sequence shown here is derived from an EMBL/GenBank/DDBJ whole genome shotgun (WGS) entry which is preliminary data.</text>
</comment>
<evidence type="ECO:0000259" key="1">
    <source>
        <dbReference type="Pfam" id="PF13480"/>
    </source>
</evidence>
<evidence type="ECO:0000313" key="2">
    <source>
        <dbReference type="EMBL" id="MEJ8570269.1"/>
    </source>
</evidence>
<feature type="domain" description="BioF2-like acetyltransferase" evidence="1">
    <location>
        <begin position="199"/>
        <end position="336"/>
    </location>
</feature>
<reference evidence="2 3" key="1">
    <citation type="submission" date="2024-02" db="EMBL/GenBank/DDBJ databases">
        <title>Genome analysis and characterization of Microbaculum marinisediminis sp. nov., isolated from marine sediment.</title>
        <authorList>
            <person name="Du Z.-J."/>
            <person name="Ye Y.-Q."/>
            <person name="Zhang Z.-R."/>
            <person name="Yuan S.-M."/>
            <person name="Zhang X.-Y."/>
        </authorList>
    </citation>
    <scope>NUCLEOTIDE SEQUENCE [LARGE SCALE GENOMIC DNA]</scope>
    <source>
        <strain evidence="2 3">SDUM1044001</strain>
    </source>
</reference>
<dbReference type="SUPFAM" id="SSF55729">
    <property type="entry name" value="Acyl-CoA N-acyltransferases (Nat)"/>
    <property type="match status" value="1"/>
</dbReference>
<dbReference type="InterPro" id="IPR016181">
    <property type="entry name" value="Acyl_CoA_acyltransferase"/>
</dbReference>
<dbReference type="Pfam" id="PF13480">
    <property type="entry name" value="Acetyltransf_6"/>
    <property type="match status" value="1"/>
</dbReference>
<proteinExistence type="predicted"/>
<sequence length="397" mass="43344">MSAPGTRNSAPGAAEFVVSLVGWDRMDSCREEWKRLSRRAVEPNVFYDPDFALPAGAGLGLSGDLLALLVWREAGHGSGSETRTLAGFFPFVPKRRWGVPMTVGEALIHPYAMSSAPLVDAAAVDDVLRAFLGWLNMARQAPAAWLFGFLPGDGTLHDRLWAMAERSDMAARPYDGHERAVLDTGSLSGDYLGDALSGKARKEYGRLRRRLGDHGNVTVTRATARSDVDAAMAEFLSLEASGWKGQRGTAAALSAPVEAMFGDIGRGLGGGGEIRIDALRVDGRPIAMTVSCGRAESWWLWKIAYDEGFAAFSPGVLLVLHLTQNALNANVRVRYDSCALPGHPMIDRIWRQRRPYADLLLVPGRSRMKRGLAVRLESLRRTAEQRARDLRAFAARD</sequence>
<dbReference type="EMBL" id="JAZHOF010000001">
    <property type="protein sequence ID" value="MEJ8570269.1"/>
    <property type="molecule type" value="Genomic_DNA"/>
</dbReference>